<dbReference type="PROSITE" id="PS51352">
    <property type="entry name" value="THIOREDOXIN_2"/>
    <property type="match status" value="1"/>
</dbReference>
<dbReference type="InterPro" id="IPR036249">
    <property type="entry name" value="Thioredoxin-like_sf"/>
</dbReference>
<feature type="domain" description="Thioredoxin" evidence="1">
    <location>
        <begin position="86"/>
        <end position="255"/>
    </location>
</feature>
<gene>
    <name evidence="2" type="ORF">FHP25_30575</name>
</gene>
<dbReference type="InterPro" id="IPR013766">
    <property type="entry name" value="Thioredoxin_domain"/>
</dbReference>
<dbReference type="InterPro" id="IPR000866">
    <property type="entry name" value="AhpC/TSA"/>
</dbReference>
<evidence type="ECO:0000313" key="2">
    <source>
        <dbReference type="EMBL" id="TXL71311.1"/>
    </source>
</evidence>
<dbReference type="PANTHER" id="PTHR42852:SF18">
    <property type="entry name" value="CHROMOSOME UNDETERMINED SCAFFOLD_47, WHOLE GENOME SHOTGUN SEQUENCE"/>
    <property type="match status" value="1"/>
</dbReference>
<dbReference type="Proteomes" id="UP000321638">
    <property type="component" value="Unassembled WGS sequence"/>
</dbReference>
<reference evidence="2 3" key="1">
    <citation type="submission" date="2019-06" db="EMBL/GenBank/DDBJ databases">
        <title>New taxonomy in bacterial strain CC-CFT640, isolated from vineyard.</title>
        <authorList>
            <person name="Lin S.-Y."/>
            <person name="Tsai C.-F."/>
            <person name="Young C.-C."/>
        </authorList>
    </citation>
    <scope>NUCLEOTIDE SEQUENCE [LARGE SCALE GENOMIC DNA]</scope>
    <source>
        <strain evidence="2 3">CC-CFT640</strain>
    </source>
</reference>
<dbReference type="Pfam" id="PF00578">
    <property type="entry name" value="AhpC-TSA"/>
    <property type="match status" value="1"/>
</dbReference>
<organism evidence="2 3">
    <name type="scientific">Vineibacter terrae</name>
    <dbReference type="NCBI Taxonomy" id="2586908"/>
    <lineage>
        <taxon>Bacteria</taxon>
        <taxon>Pseudomonadati</taxon>
        <taxon>Pseudomonadota</taxon>
        <taxon>Alphaproteobacteria</taxon>
        <taxon>Hyphomicrobiales</taxon>
        <taxon>Vineibacter</taxon>
    </lineage>
</organism>
<dbReference type="InterPro" id="IPR050553">
    <property type="entry name" value="Thioredoxin_ResA/DsbE_sf"/>
</dbReference>
<comment type="caution">
    <text evidence="2">The sequence shown here is derived from an EMBL/GenBank/DDBJ whole genome shotgun (WGS) entry which is preliminary data.</text>
</comment>
<dbReference type="GO" id="GO:0016209">
    <property type="term" value="F:antioxidant activity"/>
    <property type="evidence" value="ECO:0007669"/>
    <property type="project" value="InterPro"/>
</dbReference>
<protein>
    <submittedName>
        <fullName evidence="2">Redoxin domain-containing protein</fullName>
    </submittedName>
</protein>
<sequence length="258" mass="28013">MRRSKPMEALMRSMISAGPSVKRPPHMALDDLLDGAPAATVRRSRLAFTFLFPIMTSWAGDRRIVVMAQLASHFSFLVRTLGALAIAAGTALPVAAKDAKPPLAGDMTKLELQVERTAAPALAFKDKADANASLDAFKGKVVLVNFWATWCIPCVKEMPSLDRLAAKIGSEKFVVVALSLDGPSRPKVEPFIRSRKLDNLQVFFDTQKKSYGALRIAVLPTSVLFDAQGREVGRLQGDADWDTPEAEALVRHVIGEGS</sequence>
<dbReference type="OrthoDB" id="9799347at2"/>
<dbReference type="GO" id="GO:0016491">
    <property type="term" value="F:oxidoreductase activity"/>
    <property type="evidence" value="ECO:0007669"/>
    <property type="project" value="InterPro"/>
</dbReference>
<accession>A0A5C8PC76</accession>
<dbReference type="EMBL" id="VDUZ01000045">
    <property type="protein sequence ID" value="TXL71311.1"/>
    <property type="molecule type" value="Genomic_DNA"/>
</dbReference>
<evidence type="ECO:0000313" key="3">
    <source>
        <dbReference type="Proteomes" id="UP000321638"/>
    </source>
</evidence>
<dbReference type="PANTHER" id="PTHR42852">
    <property type="entry name" value="THIOL:DISULFIDE INTERCHANGE PROTEIN DSBE"/>
    <property type="match status" value="1"/>
</dbReference>
<dbReference type="AlphaFoldDB" id="A0A5C8PC76"/>
<proteinExistence type="predicted"/>
<dbReference type="CDD" id="cd02966">
    <property type="entry name" value="TlpA_like_family"/>
    <property type="match status" value="1"/>
</dbReference>
<evidence type="ECO:0000259" key="1">
    <source>
        <dbReference type="PROSITE" id="PS51352"/>
    </source>
</evidence>
<keyword evidence="3" id="KW-1185">Reference proteome</keyword>
<dbReference type="SUPFAM" id="SSF52833">
    <property type="entry name" value="Thioredoxin-like"/>
    <property type="match status" value="1"/>
</dbReference>
<dbReference type="Gene3D" id="3.40.30.10">
    <property type="entry name" value="Glutaredoxin"/>
    <property type="match status" value="1"/>
</dbReference>
<name>A0A5C8PC76_9HYPH</name>